<evidence type="ECO:0000256" key="1">
    <source>
        <dbReference type="ARBA" id="ARBA00004651"/>
    </source>
</evidence>
<evidence type="ECO:0000259" key="8">
    <source>
        <dbReference type="Pfam" id="PF09335"/>
    </source>
</evidence>
<accession>A0A0R2PHW8</accession>
<evidence type="ECO:0000256" key="4">
    <source>
        <dbReference type="ARBA" id="ARBA00022692"/>
    </source>
</evidence>
<evidence type="ECO:0000256" key="2">
    <source>
        <dbReference type="ARBA" id="ARBA00010792"/>
    </source>
</evidence>
<organism evidence="9 10">
    <name type="scientific">Actinobacteria bacterium BACL15 MAG-120619-bin91</name>
    <dbReference type="NCBI Taxonomy" id="1655562"/>
    <lineage>
        <taxon>Bacteria</taxon>
        <taxon>Bacillati</taxon>
        <taxon>Actinomycetota</taxon>
        <taxon>Actinomycetes</taxon>
        <taxon>Actinomycetes incertae sedis</taxon>
        <taxon>ac1 cluster</taxon>
    </lineage>
</organism>
<dbReference type="PANTHER" id="PTHR30353">
    <property type="entry name" value="INNER MEMBRANE PROTEIN DEDA-RELATED"/>
    <property type="match status" value="1"/>
</dbReference>
<feature type="transmembrane region" description="Helical" evidence="7">
    <location>
        <begin position="144"/>
        <end position="164"/>
    </location>
</feature>
<gene>
    <name evidence="9" type="ORF">ABR54_05155</name>
</gene>
<feature type="transmembrane region" description="Helical" evidence="7">
    <location>
        <begin position="12"/>
        <end position="36"/>
    </location>
</feature>
<evidence type="ECO:0000256" key="6">
    <source>
        <dbReference type="ARBA" id="ARBA00023136"/>
    </source>
</evidence>
<proteinExistence type="inferred from homology"/>
<evidence type="ECO:0000256" key="3">
    <source>
        <dbReference type="ARBA" id="ARBA00022475"/>
    </source>
</evidence>
<feature type="domain" description="VTT" evidence="8">
    <location>
        <begin position="37"/>
        <end position="162"/>
    </location>
</feature>
<protein>
    <recommendedName>
        <fullName evidence="8">VTT domain-containing protein</fullName>
    </recommendedName>
</protein>
<dbReference type="InterPro" id="IPR032818">
    <property type="entry name" value="DedA-like"/>
</dbReference>
<evidence type="ECO:0000313" key="9">
    <source>
        <dbReference type="EMBL" id="KRO35571.1"/>
    </source>
</evidence>
<dbReference type="Pfam" id="PF09335">
    <property type="entry name" value="VTT_dom"/>
    <property type="match status" value="1"/>
</dbReference>
<dbReference type="EMBL" id="LIAM01000083">
    <property type="protein sequence ID" value="KRO35571.1"/>
    <property type="molecule type" value="Genomic_DNA"/>
</dbReference>
<keyword evidence="3 7" id="KW-1003">Cell membrane</keyword>
<dbReference type="PANTHER" id="PTHR30353:SF0">
    <property type="entry name" value="TRANSMEMBRANE PROTEIN"/>
    <property type="match status" value="1"/>
</dbReference>
<evidence type="ECO:0000313" key="10">
    <source>
        <dbReference type="Proteomes" id="UP000053274"/>
    </source>
</evidence>
<reference evidence="9 10" key="1">
    <citation type="submission" date="2015-10" db="EMBL/GenBank/DDBJ databases">
        <title>Metagenome-Assembled Genomes uncover a global brackish microbiome.</title>
        <authorList>
            <person name="Hugerth L.W."/>
            <person name="Larsson J."/>
            <person name="Alneberg J."/>
            <person name="Lindh M.V."/>
            <person name="Legrand C."/>
            <person name="Pinhassi J."/>
            <person name="Andersson A.F."/>
        </authorList>
    </citation>
    <scope>NUCLEOTIDE SEQUENCE [LARGE SCALE GENOMIC DNA]</scope>
    <source>
        <strain evidence="9">BACL15 MAG-120619-bin91</strain>
    </source>
</reference>
<name>A0A0R2PHW8_9ACTN</name>
<dbReference type="InterPro" id="IPR032816">
    <property type="entry name" value="VTT_dom"/>
</dbReference>
<dbReference type="AlphaFoldDB" id="A0A0R2PHW8"/>
<evidence type="ECO:0000256" key="5">
    <source>
        <dbReference type="ARBA" id="ARBA00022989"/>
    </source>
</evidence>
<dbReference type="GO" id="GO:0005886">
    <property type="term" value="C:plasma membrane"/>
    <property type="evidence" value="ECO:0007669"/>
    <property type="project" value="UniProtKB-SubCell"/>
</dbReference>
<keyword evidence="5 7" id="KW-1133">Transmembrane helix</keyword>
<evidence type="ECO:0000256" key="7">
    <source>
        <dbReference type="RuleBase" id="RU367016"/>
    </source>
</evidence>
<comment type="subcellular location">
    <subcellularLocation>
        <location evidence="1 7">Cell membrane</location>
        <topology evidence="1 7">Multi-pass membrane protein</topology>
    </subcellularLocation>
</comment>
<keyword evidence="4 7" id="KW-0812">Transmembrane</keyword>
<feature type="transmembrane region" description="Helical" evidence="7">
    <location>
        <begin position="176"/>
        <end position="194"/>
    </location>
</feature>
<comment type="similarity">
    <text evidence="2 7">Belongs to the DedA family.</text>
</comment>
<dbReference type="Proteomes" id="UP000053274">
    <property type="component" value="Unassembled WGS sequence"/>
</dbReference>
<comment type="caution">
    <text evidence="9">The sequence shown here is derived from an EMBL/GenBank/DDBJ whole genome shotgun (WGS) entry which is preliminary data.</text>
</comment>
<feature type="transmembrane region" description="Helical" evidence="7">
    <location>
        <begin position="56"/>
        <end position="72"/>
    </location>
</feature>
<keyword evidence="6 7" id="KW-0472">Membrane</keyword>
<sequence>MTTFIESQIGGLGPALFYLTLFVIIYLETAVILAFFIPGDTLLFTAGLIVATSDDLNILTTAVIVTLGAFLGDQTAYRLGRRFGYGYITSKNKTSLNNLLGKAELFYEKHGISSMFLARFYPWFRTLIPFLAGVAKMNAAKFGVVNLLSAITWGFGITCLGYFANSNPQLKDASRYIAAFFIVLSIALAIKNYLSRDSEKVA</sequence>